<dbReference type="AlphaFoldDB" id="A0A162YTW1"/>
<sequence>MGVYGHNLSNLLKNSRRKERKAYDGWTESDEESHGIKVESVSEEKLQEIRDKLKKQRQSLFRKRLIGFCIVII</sequence>
<dbReference type="RefSeq" id="WP_066317477.1">
    <property type="nucleotide sequence ID" value="NZ_LQRT01000035.1"/>
</dbReference>
<accession>A0A162YTW1</accession>
<name>A0A162YTW1_9FLAO</name>
<dbReference type="OrthoDB" id="1164942at2"/>
<evidence type="ECO:0000313" key="1">
    <source>
        <dbReference type="EMBL" id="KZS39351.1"/>
    </source>
</evidence>
<reference evidence="1 2" key="1">
    <citation type="submission" date="2016-01" db="EMBL/GenBank/DDBJ databases">
        <title>The draft genome sequence of Aquimarina sp. RZW4-3-2.</title>
        <authorList>
            <person name="Wang Y."/>
        </authorList>
    </citation>
    <scope>NUCLEOTIDE SEQUENCE [LARGE SCALE GENOMIC DNA]</scope>
    <source>
        <strain evidence="1 2">RZW4-3-2</strain>
    </source>
</reference>
<proteinExistence type="predicted"/>
<dbReference type="Proteomes" id="UP000076715">
    <property type="component" value="Unassembled WGS sequence"/>
</dbReference>
<dbReference type="STRING" id="1642818.AWE51_12475"/>
<organism evidence="1 2">
    <name type="scientific">Aquimarina aggregata</name>
    <dbReference type="NCBI Taxonomy" id="1642818"/>
    <lineage>
        <taxon>Bacteria</taxon>
        <taxon>Pseudomonadati</taxon>
        <taxon>Bacteroidota</taxon>
        <taxon>Flavobacteriia</taxon>
        <taxon>Flavobacteriales</taxon>
        <taxon>Flavobacteriaceae</taxon>
        <taxon>Aquimarina</taxon>
    </lineage>
</organism>
<protein>
    <submittedName>
        <fullName evidence="1">Uncharacterized protein</fullName>
    </submittedName>
</protein>
<evidence type="ECO:0000313" key="2">
    <source>
        <dbReference type="Proteomes" id="UP000076715"/>
    </source>
</evidence>
<comment type="caution">
    <text evidence="1">The sequence shown here is derived from an EMBL/GenBank/DDBJ whole genome shotgun (WGS) entry which is preliminary data.</text>
</comment>
<dbReference type="EMBL" id="LQRT01000035">
    <property type="protein sequence ID" value="KZS39351.1"/>
    <property type="molecule type" value="Genomic_DNA"/>
</dbReference>
<keyword evidence="2" id="KW-1185">Reference proteome</keyword>
<gene>
    <name evidence="1" type="ORF">AWE51_12475</name>
</gene>